<dbReference type="OrthoDB" id="932752at2"/>
<name>A0A1H3KZH7_9BACT</name>
<evidence type="ECO:0000313" key="2">
    <source>
        <dbReference type="EMBL" id="SDY57389.1"/>
    </source>
</evidence>
<reference evidence="3" key="1">
    <citation type="submission" date="2016-10" db="EMBL/GenBank/DDBJ databases">
        <authorList>
            <person name="Varghese N."/>
            <person name="Submissions S."/>
        </authorList>
    </citation>
    <scope>NUCLEOTIDE SEQUENCE [LARGE SCALE GENOMIC DNA]</scope>
    <source>
        <strain evidence="3">CGMCC 1.8975</strain>
    </source>
</reference>
<evidence type="ECO:0000256" key="1">
    <source>
        <dbReference type="ARBA" id="ARBA00023125"/>
    </source>
</evidence>
<evidence type="ECO:0000313" key="3">
    <source>
        <dbReference type="Proteomes" id="UP000199249"/>
    </source>
</evidence>
<organism evidence="2 3">
    <name type="scientific">Hymenobacter psychrophilus</name>
    <dbReference type="NCBI Taxonomy" id="651662"/>
    <lineage>
        <taxon>Bacteria</taxon>
        <taxon>Pseudomonadati</taxon>
        <taxon>Bacteroidota</taxon>
        <taxon>Cytophagia</taxon>
        <taxon>Cytophagales</taxon>
        <taxon>Hymenobacteraceae</taxon>
        <taxon>Hymenobacter</taxon>
    </lineage>
</organism>
<protein>
    <recommendedName>
        <fullName evidence="4">Core-binding (CB) domain-containing protein</fullName>
    </recommendedName>
</protein>
<accession>A0A1H3KZH7</accession>
<dbReference type="InterPro" id="IPR010998">
    <property type="entry name" value="Integrase_recombinase_N"/>
</dbReference>
<sequence length="225" mass="26070">MYAPEYEPRLFDADGDMSKRWYIDYRIWNTDKQAFVRKQYTGMNKYTTLRDRRRVCKEKLAEIRLLLEEGYTAGETPAVTLGLDPKKVTVLEAMEWVAERKAAAGVSTEFYNVALRKAREYPTFGSLPLKVLTLAHITNFLDQQSKRGIEAKTYNNYRNSLNASFNYLVKQEILTRNPCKSTELRKVEASPIHVPYTEAERQAITAEILARGDEQLLLKLFRKSV</sequence>
<dbReference type="GO" id="GO:0003677">
    <property type="term" value="F:DNA binding"/>
    <property type="evidence" value="ECO:0007669"/>
    <property type="project" value="UniProtKB-KW"/>
</dbReference>
<dbReference type="EMBL" id="FNOV01000010">
    <property type="protein sequence ID" value="SDY57389.1"/>
    <property type="molecule type" value="Genomic_DNA"/>
</dbReference>
<keyword evidence="1" id="KW-0238">DNA-binding</keyword>
<dbReference type="InterPro" id="IPR011010">
    <property type="entry name" value="DNA_brk_join_enz"/>
</dbReference>
<keyword evidence="3" id="KW-1185">Reference proteome</keyword>
<dbReference type="Gene3D" id="1.10.150.130">
    <property type="match status" value="1"/>
</dbReference>
<dbReference type="AlphaFoldDB" id="A0A1H3KZH7"/>
<gene>
    <name evidence="2" type="ORF">SAMN04488069_11031</name>
</gene>
<dbReference type="SUPFAM" id="SSF56349">
    <property type="entry name" value="DNA breaking-rejoining enzymes"/>
    <property type="match status" value="1"/>
</dbReference>
<dbReference type="Proteomes" id="UP000199249">
    <property type="component" value="Unassembled WGS sequence"/>
</dbReference>
<evidence type="ECO:0008006" key="4">
    <source>
        <dbReference type="Google" id="ProtNLM"/>
    </source>
</evidence>
<dbReference type="RefSeq" id="WP_092741550.1">
    <property type="nucleotide sequence ID" value="NZ_FNOV01000010.1"/>
</dbReference>
<proteinExistence type="predicted"/>